<evidence type="ECO:0008006" key="5">
    <source>
        <dbReference type="Google" id="ProtNLM"/>
    </source>
</evidence>
<dbReference type="Proteomes" id="UP000231183">
    <property type="component" value="Unassembled WGS sequence"/>
</dbReference>
<protein>
    <recommendedName>
        <fullName evidence="5">Carboxypeptidase regulatory-like domain-containing protein</fullName>
    </recommendedName>
</protein>
<gene>
    <name evidence="3" type="ORF">COU31_03205</name>
</gene>
<keyword evidence="2" id="KW-1133">Transmembrane helix</keyword>
<dbReference type="AlphaFoldDB" id="A0A2M6W3T3"/>
<name>A0A2M6W3T3_9BACT</name>
<keyword evidence="2" id="KW-0812">Transmembrane</keyword>
<keyword evidence="2" id="KW-0472">Membrane</keyword>
<feature type="compositionally biased region" description="Polar residues" evidence="1">
    <location>
        <begin position="634"/>
        <end position="649"/>
    </location>
</feature>
<proteinExistence type="predicted"/>
<feature type="non-terminal residue" evidence="3">
    <location>
        <position position="1"/>
    </location>
</feature>
<organism evidence="3 4">
    <name type="scientific">Candidatus Magasanikbacteria bacterium CG10_big_fil_rev_8_21_14_0_10_40_10</name>
    <dbReference type="NCBI Taxonomy" id="1974648"/>
    <lineage>
        <taxon>Bacteria</taxon>
        <taxon>Candidatus Magasanikiibacteriota</taxon>
    </lineage>
</organism>
<feature type="compositionally biased region" description="Polar residues" evidence="1">
    <location>
        <begin position="677"/>
        <end position="688"/>
    </location>
</feature>
<accession>A0A2M6W3T3</accession>
<feature type="transmembrane region" description="Helical" evidence="2">
    <location>
        <begin position="482"/>
        <end position="502"/>
    </location>
</feature>
<evidence type="ECO:0000313" key="4">
    <source>
        <dbReference type="Proteomes" id="UP000231183"/>
    </source>
</evidence>
<dbReference type="SUPFAM" id="SSF49464">
    <property type="entry name" value="Carboxypeptidase regulatory domain-like"/>
    <property type="match status" value="3"/>
</dbReference>
<reference evidence="4" key="1">
    <citation type="submission" date="2017-09" db="EMBL/GenBank/DDBJ databases">
        <title>Depth-based differentiation of microbial function through sediment-hosted aquifers and enrichment of novel symbionts in the deep terrestrial subsurface.</title>
        <authorList>
            <person name="Probst A.J."/>
            <person name="Ladd B."/>
            <person name="Jarett J.K."/>
            <person name="Geller-Mcgrath D.E."/>
            <person name="Sieber C.M.K."/>
            <person name="Emerson J.B."/>
            <person name="Anantharaman K."/>
            <person name="Thomas B.C."/>
            <person name="Malmstrom R."/>
            <person name="Stieglmeier M."/>
            <person name="Klingl A."/>
            <person name="Woyke T."/>
            <person name="Ryan C.M."/>
            <person name="Banfield J.F."/>
        </authorList>
    </citation>
    <scope>NUCLEOTIDE SEQUENCE [LARGE SCALE GENOMIC DNA]</scope>
</reference>
<sequence>DCKNYSACVIAVENCSNGADDDNDGFTDCNDNECFGLSTCQTTIQPPDQQNQNQSQVQTPASSGVSEIEKLSLSDFQFLAGDQSINLTPDNGVVSGLSGQPLTIRILAGKLKQNSALAVLKIGKNNYQFTSSSLGYQTTISFPNLQTTAGYIQIDYGNGKIDNISLSLRGLAFGDIYGADNVRLEGVKVELYQSDGQKFSAQQYGQINPMITNVNGIFGWTVPNGLYYLTAEKDGYYKRKTPVFEVKNNIINSEIDLILIPAKIKDVIDPNASLSENIKNVAGNLSDKAGVAAKQTLQGAVDTAKVIQQKADDPAVKKATEQVVAPTTAGVVAISVVPFLSWTNILPLLRLLFLQPLMVLGWNRKRKYGLVYNSLNKQPIDLAIVRLLDADSGRLIQSKVTDKEGRYYFIASPGKYRIEIKKNSFVFPSILLKDFNNDGRHPNIYHGEYVEVNENNAAIIANIPVDPQGENKRPRRLARDRFWRGLQVAVSLAGIIITAASLYISPKWYIVALLVLHILLFFVFRRLAVPAKSKSWGIVYRQDTRAPLSRTIARLFNARFNKLVATQITDRKGRYQFLAGDDEYYVTYDKEGYDPRKLEINLKGKTEDVVNVDVSLRKKLAGGELSVSQPVSQPATVLTPPAENTQTPVENMEISKPEVEELKSIVEHRPEKPLTETKITPPSGNEEK</sequence>
<feature type="transmembrane region" description="Helical" evidence="2">
    <location>
        <begin position="508"/>
        <end position="524"/>
    </location>
</feature>
<feature type="compositionally biased region" description="Basic and acidic residues" evidence="1">
    <location>
        <begin position="653"/>
        <end position="675"/>
    </location>
</feature>
<evidence type="ECO:0000313" key="3">
    <source>
        <dbReference type="EMBL" id="PIT87380.1"/>
    </source>
</evidence>
<evidence type="ECO:0000256" key="2">
    <source>
        <dbReference type="SAM" id="Phobius"/>
    </source>
</evidence>
<dbReference type="Gene3D" id="2.60.40.1120">
    <property type="entry name" value="Carboxypeptidase-like, regulatory domain"/>
    <property type="match status" value="3"/>
</dbReference>
<dbReference type="EMBL" id="PFBX01000033">
    <property type="protein sequence ID" value="PIT87380.1"/>
    <property type="molecule type" value="Genomic_DNA"/>
</dbReference>
<evidence type="ECO:0000256" key="1">
    <source>
        <dbReference type="SAM" id="MobiDB-lite"/>
    </source>
</evidence>
<feature type="region of interest" description="Disordered" evidence="1">
    <location>
        <begin position="634"/>
        <end position="688"/>
    </location>
</feature>
<feature type="transmembrane region" description="Helical" evidence="2">
    <location>
        <begin position="339"/>
        <end position="360"/>
    </location>
</feature>
<dbReference type="InterPro" id="IPR008969">
    <property type="entry name" value="CarboxyPept-like_regulatory"/>
</dbReference>
<comment type="caution">
    <text evidence="3">The sequence shown here is derived from an EMBL/GenBank/DDBJ whole genome shotgun (WGS) entry which is preliminary data.</text>
</comment>